<dbReference type="EMBL" id="BGZN01000019">
    <property type="protein sequence ID" value="GBR73775.1"/>
    <property type="molecule type" value="Genomic_DNA"/>
</dbReference>
<feature type="binding site" evidence="18">
    <location>
        <position position="26"/>
    </location>
    <ligand>
        <name>a divalent metal cation</name>
        <dbReference type="ChEBI" id="CHEBI:60240"/>
    </ligand>
</feature>
<comment type="caution">
    <text evidence="20">The sequence shown here is derived from an EMBL/GenBank/DDBJ whole genome shotgun (WGS) entry which is preliminary data.</text>
</comment>
<keyword evidence="3" id="KW-1003">Cell membrane</keyword>
<reference evidence="20 21" key="1">
    <citation type="journal article" date="2019" name="ISME J.">
        <title>Genome analyses of uncultured TG2/ZB3 bacteria in 'Margulisbacteria' specifically attached to ectosymbiotic spirochetes of protists in the termite gut.</title>
        <authorList>
            <person name="Utami Y.D."/>
            <person name="Kuwahara H."/>
            <person name="Igai K."/>
            <person name="Murakami T."/>
            <person name="Sugaya K."/>
            <person name="Morikawa T."/>
            <person name="Nagura Y."/>
            <person name="Yuki M."/>
            <person name="Deevong P."/>
            <person name="Inoue T."/>
            <person name="Kihara K."/>
            <person name="Lo N."/>
            <person name="Yamada A."/>
            <person name="Ohkuma M."/>
            <person name="Hongoh Y."/>
        </authorList>
    </citation>
    <scope>NUCLEOTIDE SEQUENCE [LARGE SCALE GENOMIC DNA]</scope>
    <source>
        <strain evidence="20">NkOx7-01</strain>
    </source>
</reference>
<protein>
    <submittedName>
        <fullName evidence="20">Diacylglycerol kinase</fullName>
    </submittedName>
</protein>
<keyword evidence="9 17" id="KW-0067">ATP-binding</keyword>
<feature type="transmembrane region" description="Helical" evidence="19">
    <location>
        <begin position="94"/>
        <end position="116"/>
    </location>
</feature>
<gene>
    <name evidence="20" type="primary">dgkA</name>
    <name evidence="20" type="ORF">NO1_1075</name>
</gene>
<evidence type="ECO:0000256" key="19">
    <source>
        <dbReference type="SAM" id="Phobius"/>
    </source>
</evidence>
<keyword evidence="4" id="KW-0444">Lipid biosynthesis</keyword>
<evidence type="ECO:0000256" key="5">
    <source>
        <dbReference type="ARBA" id="ARBA00022679"/>
    </source>
</evidence>
<evidence type="ECO:0000256" key="6">
    <source>
        <dbReference type="ARBA" id="ARBA00022692"/>
    </source>
</evidence>
<dbReference type="PANTHER" id="PTHR34299:SF1">
    <property type="entry name" value="DIACYLGLYCEROL KINASE"/>
    <property type="match status" value="1"/>
</dbReference>
<keyword evidence="18" id="KW-0460">Magnesium</keyword>
<dbReference type="GO" id="GO:0008654">
    <property type="term" value="P:phospholipid biosynthetic process"/>
    <property type="evidence" value="ECO:0007669"/>
    <property type="project" value="UniProtKB-KW"/>
</dbReference>
<dbReference type="InterPro" id="IPR033717">
    <property type="entry name" value="UDPK"/>
</dbReference>
<keyword evidence="7 17" id="KW-0547">Nucleotide-binding</keyword>
<keyword evidence="5" id="KW-0808">Transferase</keyword>
<keyword evidence="21" id="KW-1185">Reference proteome</keyword>
<dbReference type="GO" id="GO:0005886">
    <property type="term" value="C:plasma membrane"/>
    <property type="evidence" value="ECO:0007669"/>
    <property type="project" value="UniProtKB-SubCell"/>
</dbReference>
<dbReference type="Pfam" id="PF01219">
    <property type="entry name" value="DAGK_prokar"/>
    <property type="match status" value="1"/>
</dbReference>
<evidence type="ECO:0000256" key="2">
    <source>
        <dbReference type="ARBA" id="ARBA00005967"/>
    </source>
</evidence>
<feature type="transmembrane region" description="Helical" evidence="19">
    <location>
        <begin position="53"/>
        <end position="73"/>
    </location>
</feature>
<dbReference type="CDD" id="cd14265">
    <property type="entry name" value="UDPK_IM_like"/>
    <property type="match status" value="1"/>
</dbReference>
<dbReference type="GO" id="GO:0005524">
    <property type="term" value="F:ATP binding"/>
    <property type="evidence" value="ECO:0007669"/>
    <property type="project" value="UniProtKB-KW"/>
</dbReference>
<keyword evidence="18" id="KW-0479">Metal-binding</keyword>
<comment type="subcellular location">
    <subcellularLocation>
        <location evidence="1">Cell membrane</location>
        <topology evidence="1">Multi-pass membrane protein</topology>
    </subcellularLocation>
</comment>
<dbReference type="GO" id="GO:0016301">
    <property type="term" value="F:kinase activity"/>
    <property type="evidence" value="ECO:0007669"/>
    <property type="project" value="UniProtKB-KW"/>
</dbReference>
<dbReference type="InterPro" id="IPR000829">
    <property type="entry name" value="DAGK"/>
</dbReference>
<dbReference type="AlphaFoldDB" id="A0A388TD45"/>
<evidence type="ECO:0000256" key="11">
    <source>
        <dbReference type="ARBA" id="ARBA00023098"/>
    </source>
</evidence>
<name>A0A388TD45_TERA1</name>
<evidence type="ECO:0000256" key="17">
    <source>
        <dbReference type="PIRSR" id="PIRSR600829-3"/>
    </source>
</evidence>
<comment type="cofactor">
    <cofactor evidence="18">
        <name>Mg(2+)</name>
        <dbReference type="ChEBI" id="CHEBI:18420"/>
    </cofactor>
    <text evidence="18">Mn(2+), Zn(2+), Cd(2+) and Co(2+) support activity to lesser extents.</text>
</comment>
<comment type="similarity">
    <text evidence="2">Belongs to the bacterial diacylglycerol kinase family.</text>
</comment>
<feature type="binding site" evidence="16">
    <location>
        <position position="67"/>
    </location>
    <ligand>
        <name>substrate</name>
    </ligand>
</feature>
<organism evidence="20 21">
    <name type="scientific">Termititenax aidoneus</name>
    <dbReference type="NCBI Taxonomy" id="2218524"/>
    <lineage>
        <taxon>Bacteria</taxon>
        <taxon>Bacillati</taxon>
        <taxon>Candidatus Margulisiibacteriota</taxon>
        <taxon>Candidatus Termititenacia</taxon>
        <taxon>Candidatus Termititenacales</taxon>
        <taxon>Candidatus Termititenacaceae</taxon>
        <taxon>Candidatus Termititenax</taxon>
    </lineage>
</organism>
<sequence>MDSKNRSLLSSFGCAIQGIYQAFQQEANLRIHFAAAALALAAGFVFKLAAGEWAILLLTITLVIFAELINTALEANVNLATKKQRPEAKLAKDAAAGAVLLTALNAVLIGLLIFGAKILEFYR</sequence>
<evidence type="ECO:0000256" key="12">
    <source>
        <dbReference type="ARBA" id="ARBA00023136"/>
    </source>
</evidence>
<evidence type="ECO:0000256" key="10">
    <source>
        <dbReference type="ARBA" id="ARBA00022989"/>
    </source>
</evidence>
<dbReference type="Gene3D" id="1.10.287.3610">
    <property type="match status" value="1"/>
</dbReference>
<evidence type="ECO:0000256" key="13">
    <source>
        <dbReference type="ARBA" id="ARBA00023209"/>
    </source>
</evidence>
<feature type="binding site" evidence="17">
    <location>
        <begin position="92"/>
        <end position="93"/>
    </location>
    <ligand>
        <name>ATP</name>
        <dbReference type="ChEBI" id="CHEBI:30616"/>
    </ligand>
</feature>
<evidence type="ECO:0000256" key="16">
    <source>
        <dbReference type="PIRSR" id="PIRSR600829-2"/>
    </source>
</evidence>
<keyword evidence="11" id="KW-0443">Lipid metabolism</keyword>
<keyword evidence="13" id="KW-0594">Phospholipid biosynthesis</keyword>
<evidence type="ECO:0000256" key="15">
    <source>
        <dbReference type="PIRSR" id="PIRSR600829-1"/>
    </source>
</evidence>
<keyword evidence="10 19" id="KW-1133">Transmembrane helix</keyword>
<evidence type="ECO:0000313" key="21">
    <source>
        <dbReference type="Proteomes" id="UP000269352"/>
    </source>
</evidence>
<proteinExistence type="inferred from homology"/>
<keyword evidence="12 19" id="KW-0472">Membrane</keyword>
<evidence type="ECO:0000256" key="3">
    <source>
        <dbReference type="ARBA" id="ARBA00022475"/>
    </source>
</evidence>
<feature type="binding site" evidence="18">
    <location>
        <position position="74"/>
    </location>
    <ligand>
        <name>a divalent metal cation</name>
        <dbReference type="ChEBI" id="CHEBI:60240"/>
    </ligand>
</feature>
<evidence type="ECO:0000256" key="8">
    <source>
        <dbReference type="ARBA" id="ARBA00022777"/>
    </source>
</evidence>
<keyword evidence="8 20" id="KW-0418">Kinase</keyword>
<evidence type="ECO:0000256" key="18">
    <source>
        <dbReference type="PIRSR" id="PIRSR600829-4"/>
    </source>
</evidence>
<keyword evidence="14" id="KW-1208">Phospholipid metabolism</keyword>
<feature type="transmembrane region" description="Helical" evidence="19">
    <location>
        <begin position="29"/>
        <end position="47"/>
    </location>
</feature>
<dbReference type="InterPro" id="IPR036945">
    <property type="entry name" value="DAGK_sf"/>
</dbReference>
<evidence type="ECO:0000256" key="14">
    <source>
        <dbReference type="ARBA" id="ARBA00023264"/>
    </source>
</evidence>
<feature type="active site" description="Proton acceptor" evidence="15">
    <location>
        <position position="67"/>
    </location>
</feature>
<keyword evidence="6 19" id="KW-0812">Transmembrane</keyword>
<evidence type="ECO:0000256" key="1">
    <source>
        <dbReference type="ARBA" id="ARBA00004651"/>
    </source>
</evidence>
<evidence type="ECO:0000313" key="20">
    <source>
        <dbReference type="EMBL" id="GBR73775.1"/>
    </source>
</evidence>
<evidence type="ECO:0000256" key="4">
    <source>
        <dbReference type="ARBA" id="ARBA00022516"/>
    </source>
</evidence>
<evidence type="ECO:0000256" key="7">
    <source>
        <dbReference type="ARBA" id="ARBA00022741"/>
    </source>
</evidence>
<evidence type="ECO:0000256" key="9">
    <source>
        <dbReference type="ARBA" id="ARBA00022840"/>
    </source>
</evidence>
<feature type="binding site" evidence="17">
    <location>
        <position position="26"/>
    </location>
    <ligand>
        <name>ATP</name>
        <dbReference type="ChEBI" id="CHEBI:30616"/>
    </ligand>
</feature>
<accession>A0A388TD45</accession>
<dbReference type="Proteomes" id="UP000269352">
    <property type="component" value="Unassembled WGS sequence"/>
</dbReference>
<feature type="binding site" evidence="17">
    <location>
        <position position="74"/>
    </location>
    <ligand>
        <name>ATP</name>
        <dbReference type="ChEBI" id="CHEBI:30616"/>
    </ligand>
</feature>
<dbReference type="GO" id="GO:0046872">
    <property type="term" value="F:metal ion binding"/>
    <property type="evidence" value="ECO:0007669"/>
    <property type="project" value="UniProtKB-KW"/>
</dbReference>
<dbReference type="PANTHER" id="PTHR34299">
    <property type="entry name" value="DIACYLGLYCEROL KINASE"/>
    <property type="match status" value="1"/>
</dbReference>